<dbReference type="AlphaFoldDB" id="A0AAJ2R5Z2"/>
<accession>A0AAJ2R5Z2</accession>
<gene>
    <name evidence="2" type="ORF">SGN30_23210</name>
</gene>
<sequence length="135" mass="14190">MQRQLVANGEVLARYGDAPDSENPPQNGAVPKYVNTAEFHLNAPALKLRDTNFSAMSYTVVGGETLKTIARNVLGDSSLWWRIAEANGLAVSGDGELQAGQTLSIPKLALNANSTGNFQLNDPSGITLGVAPSPP</sequence>
<organism evidence="2 3">
    <name type="scientific">Delftia acidovorans</name>
    <name type="common">Pseudomonas acidovorans</name>
    <name type="synonym">Comamonas acidovorans</name>
    <dbReference type="NCBI Taxonomy" id="80866"/>
    <lineage>
        <taxon>Bacteria</taxon>
        <taxon>Pseudomonadati</taxon>
        <taxon>Pseudomonadota</taxon>
        <taxon>Betaproteobacteria</taxon>
        <taxon>Burkholderiales</taxon>
        <taxon>Comamonadaceae</taxon>
        <taxon>Delftia</taxon>
    </lineage>
</organism>
<dbReference type="PROSITE" id="PS51782">
    <property type="entry name" value="LYSM"/>
    <property type="match status" value="1"/>
</dbReference>
<dbReference type="InterPro" id="IPR018392">
    <property type="entry name" value="LysM"/>
</dbReference>
<reference evidence="2" key="1">
    <citation type="submission" date="2023-11" db="EMBL/GenBank/DDBJ databases">
        <title>Identification and selenium tolerance of Delftia acidovorans R3-25.</title>
        <authorList>
            <person name="Zhang S."/>
            <person name="Liu Y."/>
            <person name="Guo Y."/>
        </authorList>
    </citation>
    <scope>NUCLEOTIDE SEQUENCE</scope>
    <source>
        <strain evidence="2">R3-25</strain>
    </source>
</reference>
<protein>
    <submittedName>
        <fullName evidence="2">LysM peptidoglycan-binding domain-containing protein</fullName>
    </submittedName>
</protein>
<name>A0AAJ2R5Z2_DELAC</name>
<dbReference type="Gene3D" id="3.10.350.10">
    <property type="entry name" value="LysM domain"/>
    <property type="match status" value="1"/>
</dbReference>
<evidence type="ECO:0000313" key="3">
    <source>
        <dbReference type="Proteomes" id="UP001287445"/>
    </source>
</evidence>
<proteinExistence type="predicted"/>
<dbReference type="CDD" id="cd00118">
    <property type="entry name" value="LysM"/>
    <property type="match status" value="1"/>
</dbReference>
<evidence type="ECO:0000259" key="1">
    <source>
        <dbReference type="PROSITE" id="PS51782"/>
    </source>
</evidence>
<dbReference type="EMBL" id="JAWWMZ010000011">
    <property type="protein sequence ID" value="MDX4956334.1"/>
    <property type="molecule type" value="Genomic_DNA"/>
</dbReference>
<dbReference type="RefSeq" id="WP_319075781.1">
    <property type="nucleotide sequence ID" value="NZ_JAWWMZ010000011.1"/>
</dbReference>
<dbReference type="Pfam" id="PF01476">
    <property type="entry name" value="LysM"/>
    <property type="match status" value="1"/>
</dbReference>
<dbReference type="InterPro" id="IPR036779">
    <property type="entry name" value="LysM_dom_sf"/>
</dbReference>
<dbReference type="Proteomes" id="UP001287445">
    <property type="component" value="Unassembled WGS sequence"/>
</dbReference>
<comment type="caution">
    <text evidence="2">The sequence shown here is derived from an EMBL/GenBank/DDBJ whole genome shotgun (WGS) entry which is preliminary data.</text>
</comment>
<feature type="domain" description="LysM" evidence="1">
    <location>
        <begin position="56"/>
        <end position="105"/>
    </location>
</feature>
<evidence type="ECO:0000313" key="2">
    <source>
        <dbReference type="EMBL" id="MDX4956334.1"/>
    </source>
</evidence>